<gene>
    <name evidence="4" type="ORF">SAY86_015308</name>
</gene>
<accession>A0AAN7KMS5</accession>
<protein>
    <recommendedName>
        <fullName evidence="6">Protein CHUP1, chloroplastic</fullName>
    </recommendedName>
</protein>
<proteinExistence type="predicted"/>
<evidence type="ECO:0000256" key="3">
    <source>
        <dbReference type="SAM" id="MobiDB-lite"/>
    </source>
</evidence>
<sequence length="584" mass="65133">MRPAQLVREVLFVSFICSRTHLIRFLLGGEIVMKQVVTLPPPPANSSRFVRPASKVKDLPQDRAKSVPPDAKKSSSKVVRRSLVFGRPKSGDSLGVPPQRAGEPEESRVVVAAVARATPTRPAAAREQLARPRRVRVVETVEEKWRRELKEKVELGETTIKNLESEVSGLREELEKARELNSDLELRNQKLSEDLAAAEKKISALSSREKQDMESNGEYLTPKFKDIQKLISSKLETPKVMKDGSDQSGFQPAGRPELPISQNPGVTDNSLRKSLPPPSHSLPPPPPPLPPSRPRARGGSSTQKAPAIVEFYQFLTKKEGKKDRTYVGHSSKSLPSTASAHSSIVGEIQNRSSHLLAIKIDIETKGELINSLIQKILTAAYTDIEDVLKFMDWVDGELSSLVDERAVLKHFNWPEKKADAMREAAVEYRSLKMLEDEISSFKDDRDVPCGTAQKKMANLLDKSERSIQRLNKLRNSVLRSYQEHKIPTDWMLDSGIVSKIKQASMKLAKAYMQRVTLEFELVCRSDREATQEALLLQGVHFAYRAHQFVGGLDSEALCALEEIRQRVSRTHAGSLELLAGVPSS</sequence>
<feature type="compositionally biased region" description="Basic and acidic residues" evidence="3">
    <location>
        <begin position="55"/>
        <end position="73"/>
    </location>
</feature>
<dbReference type="EMBL" id="JAXQNO010000022">
    <property type="protein sequence ID" value="KAK4767558.1"/>
    <property type="molecule type" value="Genomic_DNA"/>
</dbReference>
<evidence type="ECO:0000256" key="2">
    <source>
        <dbReference type="SAM" id="Coils"/>
    </source>
</evidence>
<name>A0AAN7KMS5_TRANT</name>
<evidence type="ECO:0008006" key="6">
    <source>
        <dbReference type="Google" id="ProtNLM"/>
    </source>
</evidence>
<evidence type="ECO:0000313" key="4">
    <source>
        <dbReference type="EMBL" id="KAK4767558.1"/>
    </source>
</evidence>
<keyword evidence="5" id="KW-1185">Reference proteome</keyword>
<feature type="compositionally biased region" description="Basic and acidic residues" evidence="3">
    <location>
        <begin position="236"/>
        <end position="245"/>
    </location>
</feature>
<feature type="compositionally biased region" description="Pro residues" evidence="3">
    <location>
        <begin position="275"/>
        <end position="293"/>
    </location>
</feature>
<feature type="region of interest" description="Disordered" evidence="3">
    <location>
        <begin position="42"/>
        <end position="107"/>
    </location>
</feature>
<dbReference type="AlphaFoldDB" id="A0AAN7KMS5"/>
<dbReference type="InterPro" id="IPR040265">
    <property type="entry name" value="CHUP1/IPGA1-like"/>
</dbReference>
<dbReference type="PANTHER" id="PTHR31342">
    <property type="entry name" value="PROTEIN CHUP1, CHLOROPLASTIC"/>
    <property type="match status" value="1"/>
</dbReference>
<reference evidence="4 5" key="1">
    <citation type="journal article" date="2023" name="Hortic Res">
        <title>Pangenome of water caltrop reveals structural variations and asymmetric subgenome divergence after allopolyploidization.</title>
        <authorList>
            <person name="Zhang X."/>
            <person name="Chen Y."/>
            <person name="Wang L."/>
            <person name="Yuan Y."/>
            <person name="Fang M."/>
            <person name="Shi L."/>
            <person name="Lu R."/>
            <person name="Comes H.P."/>
            <person name="Ma Y."/>
            <person name="Chen Y."/>
            <person name="Huang G."/>
            <person name="Zhou Y."/>
            <person name="Zheng Z."/>
            <person name="Qiu Y."/>
        </authorList>
    </citation>
    <scope>NUCLEOTIDE SEQUENCE [LARGE SCALE GENOMIC DNA]</scope>
    <source>
        <strain evidence="4">F231</strain>
    </source>
</reference>
<feature type="coiled-coil region" evidence="2">
    <location>
        <begin position="146"/>
        <end position="208"/>
    </location>
</feature>
<dbReference type="PANTHER" id="PTHR31342:SF43">
    <property type="entry name" value="F11A17.16"/>
    <property type="match status" value="1"/>
</dbReference>
<evidence type="ECO:0000256" key="1">
    <source>
        <dbReference type="ARBA" id="ARBA00023054"/>
    </source>
</evidence>
<organism evidence="4 5">
    <name type="scientific">Trapa natans</name>
    <name type="common">Water chestnut</name>
    <dbReference type="NCBI Taxonomy" id="22666"/>
    <lineage>
        <taxon>Eukaryota</taxon>
        <taxon>Viridiplantae</taxon>
        <taxon>Streptophyta</taxon>
        <taxon>Embryophyta</taxon>
        <taxon>Tracheophyta</taxon>
        <taxon>Spermatophyta</taxon>
        <taxon>Magnoliopsida</taxon>
        <taxon>eudicotyledons</taxon>
        <taxon>Gunneridae</taxon>
        <taxon>Pentapetalae</taxon>
        <taxon>rosids</taxon>
        <taxon>malvids</taxon>
        <taxon>Myrtales</taxon>
        <taxon>Lythraceae</taxon>
        <taxon>Trapa</taxon>
    </lineage>
</organism>
<evidence type="ECO:0000313" key="5">
    <source>
        <dbReference type="Proteomes" id="UP001346149"/>
    </source>
</evidence>
<comment type="caution">
    <text evidence="4">The sequence shown here is derived from an EMBL/GenBank/DDBJ whole genome shotgun (WGS) entry which is preliminary data.</text>
</comment>
<feature type="region of interest" description="Disordered" evidence="3">
    <location>
        <begin position="236"/>
        <end position="303"/>
    </location>
</feature>
<keyword evidence="1 2" id="KW-0175">Coiled coil</keyword>
<feature type="compositionally biased region" description="Polar residues" evidence="3">
    <location>
        <begin position="260"/>
        <end position="269"/>
    </location>
</feature>
<dbReference type="GO" id="GO:0055028">
    <property type="term" value="C:cortical microtubule"/>
    <property type="evidence" value="ECO:0007669"/>
    <property type="project" value="TreeGrafter"/>
</dbReference>
<dbReference type="Proteomes" id="UP001346149">
    <property type="component" value="Unassembled WGS sequence"/>
</dbReference>
<dbReference type="GO" id="GO:0072699">
    <property type="term" value="P:protein localization to cortical microtubule cytoskeleton"/>
    <property type="evidence" value="ECO:0007669"/>
    <property type="project" value="TreeGrafter"/>
</dbReference>